<dbReference type="EMBL" id="SMKA01000198">
    <property type="protein sequence ID" value="TDC22166.1"/>
    <property type="molecule type" value="Genomic_DNA"/>
</dbReference>
<evidence type="ECO:0000313" key="1">
    <source>
        <dbReference type="EMBL" id="TDC22166.1"/>
    </source>
</evidence>
<dbReference type="RefSeq" id="WP_132413095.1">
    <property type="nucleotide sequence ID" value="NZ_SMKA01000198.1"/>
</dbReference>
<accession>A0A4R4PJN1</accession>
<organism evidence="1 2">
    <name type="scientific">Kribbella albertanoniae</name>
    <dbReference type="NCBI Taxonomy" id="1266829"/>
    <lineage>
        <taxon>Bacteria</taxon>
        <taxon>Bacillati</taxon>
        <taxon>Actinomycetota</taxon>
        <taxon>Actinomycetes</taxon>
        <taxon>Propionibacteriales</taxon>
        <taxon>Kribbellaceae</taxon>
        <taxon>Kribbella</taxon>
    </lineage>
</organism>
<dbReference type="Proteomes" id="UP000295075">
    <property type="component" value="Unassembled WGS sequence"/>
</dbReference>
<proteinExistence type="predicted"/>
<protein>
    <submittedName>
        <fullName evidence="1">Uncharacterized protein</fullName>
    </submittedName>
</protein>
<dbReference type="AlphaFoldDB" id="A0A4R4PJN1"/>
<name>A0A4R4PJN1_9ACTN</name>
<sequence>MRIDLNARRAQVREAKGESVEIAVDDQVLHAPVEMPVMFAQYAANMDIPAAARELFGDEGAQIFLRSRPSMQDLEAIMKEAYGIDMGEASGPPPYLKPFPAM</sequence>
<evidence type="ECO:0000313" key="2">
    <source>
        <dbReference type="Proteomes" id="UP000295075"/>
    </source>
</evidence>
<keyword evidence="2" id="KW-1185">Reference proteome</keyword>
<comment type="caution">
    <text evidence="1">The sequence shown here is derived from an EMBL/GenBank/DDBJ whole genome shotgun (WGS) entry which is preliminary data.</text>
</comment>
<dbReference type="OrthoDB" id="3627708at2"/>
<reference evidence="1 2" key="1">
    <citation type="submission" date="2019-03" db="EMBL/GenBank/DDBJ databases">
        <title>Draft genome sequences of novel Actinobacteria.</title>
        <authorList>
            <person name="Sahin N."/>
            <person name="Ay H."/>
            <person name="Saygin H."/>
        </authorList>
    </citation>
    <scope>NUCLEOTIDE SEQUENCE [LARGE SCALE GENOMIC DNA]</scope>
    <source>
        <strain evidence="1 2">JCM 30547</strain>
    </source>
</reference>
<gene>
    <name evidence="1" type="ORF">E1261_31750</name>
</gene>